<name>A0ACD0NWY8_9BASI</name>
<gene>
    <name evidence="1" type="ORF">IE53DRAFT_344349</name>
</gene>
<evidence type="ECO:0000313" key="1">
    <source>
        <dbReference type="EMBL" id="PWN50314.1"/>
    </source>
</evidence>
<dbReference type="Proteomes" id="UP000245626">
    <property type="component" value="Unassembled WGS sequence"/>
</dbReference>
<protein>
    <submittedName>
        <fullName evidence="1">Uncharacterized protein</fullName>
    </submittedName>
</protein>
<keyword evidence="2" id="KW-1185">Reference proteome</keyword>
<dbReference type="EMBL" id="KZ819945">
    <property type="protein sequence ID" value="PWN50314.1"/>
    <property type="molecule type" value="Genomic_DNA"/>
</dbReference>
<sequence length="385" mass="43255">MEQASEVKQLLYDVLKPTLGAGENDSKKRSLTSTSAGPRSSKRRRVEVGEEEKRQISDAYFESRLKDKRIQLANPDRPRPPPGGGHPVKALQAEQKLRKRKQRVKRDLKDIRDQKEKLRESSRRKRVRKEGQVDAKVGEDGRGSEGRNSSGKGKIKDVKIDNASKSMRKSGGDGHLFQGKESKKPLSRRRRKEMGLEELDPNISYSLLEPLHNLWCTYIQQLLSMVVLDQDGRLRPNPSFHLQSLVTMASGSVSTIQASLIKADFCGAELGVVRASNPSLVNLSGLVAKETERTFVIALKPEPGVSRPKKSSRRQVRVIPKHNTVFSVRVPIPTGVRDELTNTSLGEESEKGEESILFELHGNQMMHRLPSRATRKHKARPTVEF</sequence>
<evidence type="ECO:0000313" key="2">
    <source>
        <dbReference type="Proteomes" id="UP000245626"/>
    </source>
</evidence>
<proteinExistence type="predicted"/>
<accession>A0ACD0NWY8</accession>
<organism evidence="1 2">
    <name type="scientific">Violaceomyces palustris</name>
    <dbReference type="NCBI Taxonomy" id="1673888"/>
    <lineage>
        <taxon>Eukaryota</taxon>
        <taxon>Fungi</taxon>
        <taxon>Dikarya</taxon>
        <taxon>Basidiomycota</taxon>
        <taxon>Ustilaginomycotina</taxon>
        <taxon>Ustilaginomycetes</taxon>
        <taxon>Violaceomycetales</taxon>
        <taxon>Violaceomycetaceae</taxon>
        <taxon>Violaceomyces</taxon>
    </lineage>
</organism>
<reference evidence="1 2" key="1">
    <citation type="journal article" date="2018" name="Mol. Biol. Evol.">
        <title>Broad Genomic Sampling Reveals a Smut Pathogenic Ancestry of the Fungal Clade Ustilaginomycotina.</title>
        <authorList>
            <person name="Kijpornyongpan T."/>
            <person name="Mondo S.J."/>
            <person name="Barry K."/>
            <person name="Sandor L."/>
            <person name="Lee J."/>
            <person name="Lipzen A."/>
            <person name="Pangilinan J."/>
            <person name="LaButti K."/>
            <person name="Hainaut M."/>
            <person name="Henrissat B."/>
            <person name="Grigoriev I.V."/>
            <person name="Spatafora J.W."/>
            <person name="Aime M.C."/>
        </authorList>
    </citation>
    <scope>NUCLEOTIDE SEQUENCE [LARGE SCALE GENOMIC DNA]</scope>
    <source>
        <strain evidence="1 2">SA 807</strain>
    </source>
</reference>